<dbReference type="RefSeq" id="WP_127198532.1">
    <property type="nucleotide sequence ID" value="NZ_RZNX01000002.1"/>
</dbReference>
<protein>
    <submittedName>
        <fullName evidence="1">Uncharacterized protein</fullName>
    </submittedName>
</protein>
<dbReference type="AlphaFoldDB" id="A0A433XH68"/>
<proteinExistence type="predicted"/>
<evidence type="ECO:0000313" key="1">
    <source>
        <dbReference type="EMBL" id="RUT33417.1"/>
    </source>
</evidence>
<comment type="caution">
    <text evidence="1">The sequence shown here is derived from an EMBL/GenBank/DDBJ whole genome shotgun (WGS) entry which is preliminary data.</text>
</comment>
<name>A0A433XH68_9BACL</name>
<reference evidence="1 2" key="1">
    <citation type="submission" date="2018-12" db="EMBL/GenBank/DDBJ databases">
        <authorList>
            <person name="Sun L."/>
            <person name="Chen Z."/>
        </authorList>
    </citation>
    <scope>NUCLEOTIDE SEQUENCE [LARGE SCALE GENOMIC DNA]</scope>
    <source>
        <strain evidence="1 2">3-5-3</strain>
    </source>
</reference>
<dbReference type="Proteomes" id="UP000272464">
    <property type="component" value="Unassembled WGS sequence"/>
</dbReference>
<keyword evidence="2" id="KW-1185">Reference proteome</keyword>
<sequence>MLAGLVGCSSSERVVTEPLKLFDTRDQAIQEYEHSEPMASWTVIQLDIGQGPKLLITKHSTEVYSAAQIMEKDKQFWAAKLTADIDIADGGGFKCEMNTDGKIYTLSVSKDKDPQGTWIKELGAAVTVQEGPHLRDNPGTVPVNLVQFYELVP</sequence>
<gene>
    <name evidence="1" type="ORF">EJP77_07145</name>
</gene>
<accession>A0A433XH68</accession>
<evidence type="ECO:0000313" key="2">
    <source>
        <dbReference type="Proteomes" id="UP000272464"/>
    </source>
</evidence>
<organism evidence="1 2">
    <name type="scientific">Paenibacillus zeisoli</name>
    <dbReference type="NCBI Taxonomy" id="2496267"/>
    <lineage>
        <taxon>Bacteria</taxon>
        <taxon>Bacillati</taxon>
        <taxon>Bacillota</taxon>
        <taxon>Bacilli</taxon>
        <taxon>Bacillales</taxon>
        <taxon>Paenibacillaceae</taxon>
        <taxon>Paenibacillus</taxon>
    </lineage>
</organism>
<dbReference type="OrthoDB" id="9797653at2"/>
<dbReference type="EMBL" id="RZNX01000002">
    <property type="protein sequence ID" value="RUT33417.1"/>
    <property type="molecule type" value="Genomic_DNA"/>
</dbReference>